<evidence type="ECO:0000256" key="1">
    <source>
        <dbReference type="SAM" id="MobiDB-lite"/>
    </source>
</evidence>
<organism evidence="3 4">
    <name type="scientific">Tilletia horrida</name>
    <dbReference type="NCBI Taxonomy" id="155126"/>
    <lineage>
        <taxon>Eukaryota</taxon>
        <taxon>Fungi</taxon>
        <taxon>Dikarya</taxon>
        <taxon>Basidiomycota</taxon>
        <taxon>Ustilaginomycotina</taxon>
        <taxon>Exobasidiomycetes</taxon>
        <taxon>Tilletiales</taxon>
        <taxon>Tilletiaceae</taxon>
        <taxon>Tilletia</taxon>
    </lineage>
</organism>
<sequence length="167" mass="17085">MALSDHDGGAPLPAAPGSGPDPSPASPPPAGSGNAQSSSPPPPPPHHPADAAVETLLHSFVNQTVLVHIPDGRAFRGKFLCVDDGMNVILSDADELRAETSLVSGSPPYSLRWVGMVMIPGEHVLAVEVKDAGGAAAGQPGNAERDQQQRPATLATATPDAYDSMFL</sequence>
<dbReference type="CDD" id="cd06168">
    <property type="entry name" value="LSMD1"/>
    <property type="match status" value="1"/>
</dbReference>
<dbReference type="InterPro" id="IPR010920">
    <property type="entry name" value="LSM_dom_sf"/>
</dbReference>
<name>A0AAN6JK70_9BASI</name>
<keyword evidence="4" id="KW-1185">Reference proteome</keyword>
<dbReference type="InterPro" id="IPR001163">
    <property type="entry name" value="Sm_dom_euk/arc"/>
</dbReference>
<evidence type="ECO:0000313" key="3">
    <source>
        <dbReference type="EMBL" id="KAK0529833.1"/>
    </source>
</evidence>
<dbReference type="PANTHER" id="PTHR10701:SF5">
    <property type="entry name" value="N-ALPHA-ACETYLTRANSFERASE 38, NATC AUXILIARY SUBUNIT"/>
    <property type="match status" value="1"/>
</dbReference>
<dbReference type="Pfam" id="PF01423">
    <property type="entry name" value="LSM"/>
    <property type="match status" value="1"/>
</dbReference>
<dbReference type="GO" id="GO:0031417">
    <property type="term" value="C:NatC complex"/>
    <property type="evidence" value="ECO:0007669"/>
    <property type="project" value="InterPro"/>
</dbReference>
<dbReference type="Proteomes" id="UP001176521">
    <property type="component" value="Unassembled WGS sequence"/>
</dbReference>
<evidence type="ECO:0000259" key="2">
    <source>
        <dbReference type="SMART" id="SM00651"/>
    </source>
</evidence>
<proteinExistence type="predicted"/>
<dbReference type="InterPro" id="IPR050914">
    <property type="entry name" value="snRNP_SmB/NAA38-like"/>
</dbReference>
<dbReference type="AlphaFoldDB" id="A0AAN6JK70"/>
<dbReference type="EMBL" id="JAPDMQ010000232">
    <property type="protein sequence ID" value="KAK0529833.1"/>
    <property type="molecule type" value="Genomic_DNA"/>
</dbReference>
<feature type="compositionally biased region" description="Pro residues" evidence="1">
    <location>
        <begin position="19"/>
        <end position="30"/>
    </location>
</feature>
<feature type="region of interest" description="Disordered" evidence="1">
    <location>
        <begin position="134"/>
        <end position="153"/>
    </location>
</feature>
<reference evidence="3" key="1">
    <citation type="journal article" date="2023" name="PhytoFront">
        <title>Draft Genome Resources of Seven Strains of Tilletia horrida, Causal Agent of Kernel Smut of Rice.</title>
        <authorList>
            <person name="Khanal S."/>
            <person name="Antony Babu S."/>
            <person name="Zhou X.G."/>
        </authorList>
    </citation>
    <scope>NUCLEOTIDE SEQUENCE</scope>
    <source>
        <strain evidence="3">TX3</strain>
    </source>
</reference>
<feature type="domain" description="Sm" evidence="2">
    <location>
        <begin position="55"/>
        <end position="129"/>
    </location>
</feature>
<feature type="region of interest" description="Disordered" evidence="1">
    <location>
        <begin position="1"/>
        <end position="50"/>
    </location>
</feature>
<accession>A0AAN6JK70</accession>
<comment type="caution">
    <text evidence="3">The sequence shown here is derived from an EMBL/GenBank/DDBJ whole genome shotgun (WGS) entry which is preliminary data.</text>
</comment>
<protein>
    <recommendedName>
        <fullName evidence="2">Sm domain-containing protein</fullName>
    </recommendedName>
</protein>
<dbReference type="PANTHER" id="PTHR10701">
    <property type="entry name" value="SMALL NUCLEAR RIBONUCLEOPROTEIN-ASSOCIATED PROTEIN B AND N"/>
    <property type="match status" value="1"/>
</dbReference>
<dbReference type="SMART" id="SM00651">
    <property type="entry name" value="Sm"/>
    <property type="match status" value="1"/>
</dbReference>
<dbReference type="Gene3D" id="2.30.30.100">
    <property type="match status" value="1"/>
</dbReference>
<dbReference type="SUPFAM" id="SSF50182">
    <property type="entry name" value="Sm-like ribonucleoproteins"/>
    <property type="match status" value="1"/>
</dbReference>
<dbReference type="InterPro" id="IPR034110">
    <property type="entry name" value="LSMD1_Sm"/>
</dbReference>
<feature type="compositionally biased region" description="Low complexity" evidence="1">
    <location>
        <begin position="9"/>
        <end position="18"/>
    </location>
</feature>
<gene>
    <name evidence="3" type="ORF">OC842_004119</name>
</gene>
<evidence type="ECO:0000313" key="4">
    <source>
        <dbReference type="Proteomes" id="UP001176521"/>
    </source>
</evidence>